<dbReference type="EMBL" id="JBHTGR010000056">
    <property type="protein sequence ID" value="MFC7747824.1"/>
    <property type="molecule type" value="Genomic_DNA"/>
</dbReference>
<evidence type="ECO:0000313" key="9">
    <source>
        <dbReference type="EMBL" id="MFC7747824.1"/>
    </source>
</evidence>
<evidence type="ECO:0000256" key="7">
    <source>
        <dbReference type="ARBA" id="ARBA00023310"/>
    </source>
</evidence>
<dbReference type="PANTHER" id="PTHR11910">
    <property type="entry name" value="ATP SYNTHASE DELTA CHAIN"/>
    <property type="match status" value="1"/>
</dbReference>
<name>A0ABW2UVF9_9BACI</name>
<keyword evidence="6 8" id="KW-0139">CF(1)</keyword>
<keyword evidence="5 8" id="KW-0472">Membrane</keyword>
<keyword evidence="7 8" id="KW-0066">ATP synthesis</keyword>
<sequence length="179" mass="20245">MSQVVAKRYADALFQLGQDTGSLDQFVEEAKVLTSVFAENDQLTAFLEHPKVSHEQKMQFIDEVFQEFSGDIVKTFKLLVMRHRTDVAPAVMDHLVHMVNDAEAVSEATVYSVRELSENEQAKIKNTFAERFNKRDVKLKTVVDPSILGGIKVQVGNTVYDGTVQGKLRRMERRIEAAN</sequence>
<evidence type="ECO:0000256" key="3">
    <source>
        <dbReference type="ARBA" id="ARBA00022781"/>
    </source>
</evidence>
<proteinExistence type="inferred from homology"/>
<keyword evidence="2 8" id="KW-0813">Transport</keyword>
<dbReference type="InterPro" id="IPR026015">
    <property type="entry name" value="ATP_synth_OSCP/delta_N_sf"/>
</dbReference>
<dbReference type="NCBIfam" id="NF004403">
    <property type="entry name" value="PRK05758.2-4"/>
    <property type="match status" value="1"/>
</dbReference>
<dbReference type="PRINTS" id="PR00125">
    <property type="entry name" value="ATPASEDELTA"/>
</dbReference>
<comment type="similarity">
    <text evidence="8">Belongs to the ATPase delta chain family.</text>
</comment>
<evidence type="ECO:0000256" key="1">
    <source>
        <dbReference type="ARBA" id="ARBA00004370"/>
    </source>
</evidence>
<reference evidence="10" key="1">
    <citation type="journal article" date="2019" name="Int. J. Syst. Evol. Microbiol.">
        <title>The Global Catalogue of Microorganisms (GCM) 10K type strain sequencing project: providing services to taxonomists for standard genome sequencing and annotation.</title>
        <authorList>
            <consortium name="The Broad Institute Genomics Platform"/>
            <consortium name="The Broad Institute Genome Sequencing Center for Infectious Disease"/>
            <person name="Wu L."/>
            <person name="Ma J."/>
        </authorList>
    </citation>
    <scope>NUCLEOTIDE SEQUENCE [LARGE SCALE GENOMIC DNA]</scope>
    <source>
        <strain evidence="10">JCM 30234</strain>
    </source>
</reference>
<comment type="function">
    <text evidence="8">F(1)F(0) ATP synthase produces ATP from ADP in the presence of a proton or sodium gradient. F-type ATPases consist of two structural domains, F(1) containing the extramembraneous catalytic core and F(0) containing the membrane proton channel, linked together by a central stalk and a peripheral stalk. During catalysis, ATP synthesis in the catalytic domain of F(1) is coupled via a rotary mechanism of the central stalk subunits to proton translocation.</text>
</comment>
<dbReference type="Pfam" id="PF00213">
    <property type="entry name" value="OSCP"/>
    <property type="match status" value="1"/>
</dbReference>
<protein>
    <recommendedName>
        <fullName evidence="8">ATP synthase subunit delta</fullName>
    </recommendedName>
    <alternativeName>
        <fullName evidence="8">ATP synthase F(1) sector subunit delta</fullName>
    </alternativeName>
    <alternativeName>
        <fullName evidence="8">F-type ATPase subunit delta</fullName>
        <shortName evidence="8">F-ATPase subunit delta</shortName>
    </alternativeName>
</protein>
<keyword evidence="8" id="KW-1003">Cell membrane</keyword>
<evidence type="ECO:0000256" key="6">
    <source>
        <dbReference type="ARBA" id="ARBA00023196"/>
    </source>
</evidence>
<keyword evidence="4 8" id="KW-0406">Ion transport</keyword>
<comment type="subcellular location">
    <subcellularLocation>
        <location evidence="8">Cell membrane</location>
        <topology evidence="8">Peripheral membrane protein</topology>
    </subcellularLocation>
    <subcellularLocation>
        <location evidence="1">Membrane</location>
    </subcellularLocation>
</comment>
<evidence type="ECO:0000256" key="2">
    <source>
        <dbReference type="ARBA" id="ARBA00022448"/>
    </source>
</evidence>
<gene>
    <name evidence="8" type="primary">atpH</name>
    <name evidence="9" type="ORF">ACFQU8_11565</name>
</gene>
<evidence type="ECO:0000256" key="5">
    <source>
        <dbReference type="ARBA" id="ARBA00023136"/>
    </source>
</evidence>
<comment type="function">
    <text evidence="8">This protein is part of the stalk that links CF(0) to CF(1). It either transmits conformational changes from CF(0) to CF(1) or is implicated in proton conduction.</text>
</comment>
<comment type="caution">
    <text evidence="9">The sequence shown here is derived from an EMBL/GenBank/DDBJ whole genome shotgun (WGS) entry which is preliminary data.</text>
</comment>
<evidence type="ECO:0000256" key="4">
    <source>
        <dbReference type="ARBA" id="ARBA00023065"/>
    </source>
</evidence>
<dbReference type="SUPFAM" id="SSF47928">
    <property type="entry name" value="N-terminal domain of the delta subunit of the F1F0-ATP synthase"/>
    <property type="match status" value="1"/>
</dbReference>
<dbReference type="InterPro" id="IPR000711">
    <property type="entry name" value="ATPase_OSCP/dsu"/>
</dbReference>
<organism evidence="9 10">
    <name type="scientific">Lentibacillus kimchii</name>
    <dbReference type="NCBI Taxonomy" id="1542911"/>
    <lineage>
        <taxon>Bacteria</taxon>
        <taxon>Bacillati</taxon>
        <taxon>Bacillota</taxon>
        <taxon>Bacilli</taxon>
        <taxon>Bacillales</taxon>
        <taxon>Bacillaceae</taxon>
        <taxon>Lentibacillus</taxon>
    </lineage>
</organism>
<dbReference type="RefSeq" id="WP_382360234.1">
    <property type="nucleotide sequence ID" value="NZ_JBHTGR010000056.1"/>
</dbReference>
<dbReference type="HAMAP" id="MF_01416">
    <property type="entry name" value="ATP_synth_delta_bact"/>
    <property type="match status" value="1"/>
</dbReference>
<dbReference type="Gene3D" id="1.10.520.20">
    <property type="entry name" value="N-terminal domain of the delta subunit of the F1F0-ATP synthase"/>
    <property type="match status" value="1"/>
</dbReference>
<evidence type="ECO:0000256" key="8">
    <source>
        <dbReference type="HAMAP-Rule" id="MF_01416"/>
    </source>
</evidence>
<dbReference type="Proteomes" id="UP001596620">
    <property type="component" value="Unassembled WGS sequence"/>
</dbReference>
<dbReference type="PROSITE" id="PS00389">
    <property type="entry name" value="ATPASE_DELTA"/>
    <property type="match status" value="1"/>
</dbReference>
<dbReference type="InterPro" id="IPR020781">
    <property type="entry name" value="ATPase_OSCP/d_CS"/>
</dbReference>
<evidence type="ECO:0000313" key="10">
    <source>
        <dbReference type="Proteomes" id="UP001596620"/>
    </source>
</evidence>
<keyword evidence="3 8" id="KW-0375">Hydrogen ion transport</keyword>
<keyword evidence="10" id="KW-1185">Reference proteome</keyword>
<accession>A0ABW2UVF9</accession>
<dbReference type="NCBIfam" id="TIGR01145">
    <property type="entry name" value="ATP_synt_delta"/>
    <property type="match status" value="1"/>
</dbReference>